<dbReference type="Proteomes" id="UP000053201">
    <property type="component" value="Unassembled WGS sequence"/>
</dbReference>
<feature type="modified residue" description="4-aspartylphosphate" evidence="4">
    <location>
        <position position="924"/>
    </location>
</feature>
<dbReference type="InterPro" id="IPR003594">
    <property type="entry name" value="HATPase_dom"/>
</dbReference>
<dbReference type="PROSITE" id="PS50109">
    <property type="entry name" value="HIS_KIN"/>
    <property type="match status" value="1"/>
</dbReference>
<dbReference type="CDD" id="cd17546">
    <property type="entry name" value="REC_hyHK_CKI1_RcsC-like"/>
    <property type="match status" value="1"/>
</dbReference>
<dbReference type="OMA" id="MEDWRFR"/>
<proteinExistence type="predicted"/>
<dbReference type="PRINTS" id="PR00344">
    <property type="entry name" value="BCTRLSENSOR"/>
</dbReference>
<sequence length="1002" mass="110141">MSVTLADLAENVNVLTANSTSSHSSSISASSNTVSWETFLQQYARGLFPPTKVPKKPRNAPPFETAFLPAPTPPPEIESLRRKALYKYRWLLNEKPEGVDSVVELTRKHFAAEHAILSFVLEDEAMFRLENTDFCTSDRSISICSHSVLRHGKEGMVILDTHKDWRFQQNPNVLNAPFVRFYASAHLITADGFNIGSLCVIDSTSRDAFSDQEMEELQRFANLVMSQLDVWVYKKEVEERDRREEALAEYAQASLVGHEPNLQDAYQLACSLIARSLDVEYVCILEPEEIENHLGGYGPLTSTDRRVVGSNEPSLLNKVASMNCSGTYDLVTATSMSISGTEFQFPPEIPAAVPSFMNGLDVVSSIAVPLRRGGDSEHNGILAAFSKDRRRLFGASQMHFLNTFAVNITALLLKVKAEAATRAKLAFLSSISHELLRTPLHGLLGVSELLSSTPLNGSQEAFVSTIESCGKSLLGIVNNVLDVAKRTEGRKASHVEDVDLYSLLQEVMDAVTATVNPNVELLLDINLPPRLQFLQTDPNSVRQILMNLVGNALKFTEKGYVEVKVSLLDSAISNASEVPLRFEVSDTGCGISPAFLPKLFKPFSQENPLKQGAGLGLLLTRFMVESIGGTLSVASEFGRGTRFYFDVTATVRDPIQSEGASIVSSAVEEMQNKLCRVDVGHLRLANIISKTLSLWGVNNDRGDHLTANETQKVYIVDEPSRTLDRLLSKEELGGPTEITPVLYVTSIAEHPEAARSIRSRLLNPNTRVAIITKPVGPIKLLQAIGKILKSQTRKPRMSIITYSPLKLRYSMESLIPTTTTEEEAADVDIRSIMPVAGRDQEGQLSTDTAHPVPLRCLVAEDNAINRMLISQFLHKMGIECTIAHDGKQAVSVFAEACKANSTGYPTPEGPSTPKPNPFDFVLMDIMMPNMDGNEATRNIRQLENDQNFARSVIIALTGLSSHEDRGAAFEVGVDTFLTKPVGMKVLKATLEKYFEGRVGWAG</sequence>
<keyword evidence="3" id="KW-0418">Kinase</keyword>
<evidence type="ECO:0000259" key="5">
    <source>
        <dbReference type="PROSITE" id="PS50109"/>
    </source>
</evidence>
<organism evidence="7 8">
    <name type="scientific">Spizellomyces punctatus (strain DAOM BR117)</name>
    <dbReference type="NCBI Taxonomy" id="645134"/>
    <lineage>
        <taxon>Eukaryota</taxon>
        <taxon>Fungi</taxon>
        <taxon>Fungi incertae sedis</taxon>
        <taxon>Chytridiomycota</taxon>
        <taxon>Chytridiomycota incertae sedis</taxon>
        <taxon>Chytridiomycetes</taxon>
        <taxon>Spizellomycetales</taxon>
        <taxon>Spizellomycetaceae</taxon>
        <taxon>Spizellomyces</taxon>
    </lineage>
</organism>
<dbReference type="InterPro" id="IPR036890">
    <property type="entry name" value="HATPase_C_sf"/>
</dbReference>
<reference evidence="7 8" key="1">
    <citation type="submission" date="2009-08" db="EMBL/GenBank/DDBJ databases">
        <title>The Genome Sequence of Spizellomyces punctatus strain DAOM BR117.</title>
        <authorList>
            <consortium name="The Broad Institute Genome Sequencing Platform"/>
            <person name="Russ C."/>
            <person name="Cuomo C."/>
            <person name="Shea T."/>
            <person name="Young S.K."/>
            <person name="Zeng Q."/>
            <person name="Koehrsen M."/>
            <person name="Haas B."/>
            <person name="Borodovsky M."/>
            <person name="Guigo R."/>
            <person name="Alvarado L."/>
            <person name="Berlin A."/>
            <person name="Bochicchio J."/>
            <person name="Borenstein D."/>
            <person name="Chapman S."/>
            <person name="Chen Z."/>
            <person name="Engels R."/>
            <person name="Freedman E."/>
            <person name="Gellesch M."/>
            <person name="Goldberg J."/>
            <person name="Griggs A."/>
            <person name="Gujja S."/>
            <person name="Heiman D."/>
            <person name="Hepburn T."/>
            <person name="Howarth C."/>
            <person name="Jen D."/>
            <person name="Larson L."/>
            <person name="Lewis B."/>
            <person name="Mehta T."/>
            <person name="Park D."/>
            <person name="Pearson M."/>
            <person name="Roberts A."/>
            <person name="Saif S."/>
            <person name="Shenoy N."/>
            <person name="Sisk P."/>
            <person name="Stolte C."/>
            <person name="Sykes S."/>
            <person name="Thomson T."/>
            <person name="Walk T."/>
            <person name="White J."/>
            <person name="Yandava C."/>
            <person name="Burger G."/>
            <person name="Gray M.W."/>
            <person name="Holland P.W.H."/>
            <person name="King N."/>
            <person name="Lang F.B.F."/>
            <person name="Roger A.J."/>
            <person name="Ruiz-Trillo I."/>
            <person name="Lander E."/>
            <person name="Nusbaum C."/>
        </authorList>
    </citation>
    <scope>NUCLEOTIDE SEQUENCE [LARGE SCALE GENOMIC DNA]</scope>
    <source>
        <strain evidence="7 8">DAOM BR117</strain>
    </source>
</reference>
<keyword evidence="8" id="KW-1185">Reference proteome</keyword>
<dbReference type="Gene3D" id="3.40.50.2300">
    <property type="match status" value="1"/>
</dbReference>
<gene>
    <name evidence="7" type="ORF">SPPG_09348</name>
</gene>
<dbReference type="InterPro" id="IPR050956">
    <property type="entry name" value="2C_system_His_kinase"/>
</dbReference>
<dbReference type="PANTHER" id="PTHR43719:SF28">
    <property type="entry name" value="PEROXIDE STRESS-ACTIVATED HISTIDINE KINASE MAK1-RELATED"/>
    <property type="match status" value="1"/>
</dbReference>
<dbReference type="InterPro" id="IPR004358">
    <property type="entry name" value="Sig_transdc_His_kin-like_C"/>
</dbReference>
<dbReference type="InterPro" id="IPR036097">
    <property type="entry name" value="HisK_dim/P_sf"/>
</dbReference>
<evidence type="ECO:0000256" key="2">
    <source>
        <dbReference type="ARBA" id="ARBA00022679"/>
    </source>
</evidence>
<dbReference type="AlphaFoldDB" id="A0A0L0HB42"/>
<accession>A0A0L0HB42</accession>
<evidence type="ECO:0000313" key="8">
    <source>
        <dbReference type="Proteomes" id="UP000053201"/>
    </source>
</evidence>
<dbReference type="Gene3D" id="3.30.565.10">
    <property type="entry name" value="Histidine kinase-like ATPase, C-terminal domain"/>
    <property type="match status" value="1"/>
</dbReference>
<keyword evidence="2" id="KW-0808">Transferase</keyword>
<dbReference type="InterPro" id="IPR005467">
    <property type="entry name" value="His_kinase_dom"/>
</dbReference>
<dbReference type="OrthoDB" id="2114071at2759"/>
<dbReference type="RefSeq" id="XP_016606477.1">
    <property type="nucleotide sequence ID" value="XM_016757507.1"/>
</dbReference>
<dbReference type="InParanoid" id="A0A0L0HB42"/>
<evidence type="ECO:0000256" key="3">
    <source>
        <dbReference type="ARBA" id="ARBA00022777"/>
    </source>
</evidence>
<dbReference type="Pfam" id="PF02518">
    <property type="entry name" value="HATPase_c"/>
    <property type="match status" value="1"/>
</dbReference>
<dbReference type="Pfam" id="PF00072">
    <property type="entry name" value="Response_reg"/>
    <property type="match status" value="1"/>
</dbReference>
<dbReference type="SMART" id="SM00388">
    <property type="entry name" value="HisKA"/>
    <property type="match status" value="1"/>
</dbReference>
<dbReference type="SUPFAM" id="SSF55781">
    <property type="entry name" value="GAF domain-like"/>
    <property type="match status" value="2"/>
</dbReference>
<dbReference type="CDD" id="cd00082">
    <property type="entry name" value="HisKA"/>
    <property type="match status" value="1"/>
</dbReference>
<evidence type="ECO:0000313" key="7">
    <source>
        <dbReference type="EMBL" id="KNC98437.1"/>
    </source>
</evidence>
<keyword evidence="1 4" id="KW-0597">Phosphoprotein</keyword>
<evidence type="ECO:0000259" key="6">
    <source>
        <dbReference type="PROSITE" id="PS50110"/>
    </source>
</evidence>
<dbReference type="VEuPathDB" id="FungiDB:SPPG_09348"/>
<dbReference type="InterPro" id="IPR011006">
    <property type="entry name" value="CheY-like_superfamily"/>
</dbReference>
<dbReference type="eggNOG" id="KOG0519">
    <property type="taxonomic scope" value="Eukaryota"/>
</dbReference>
<evidence type="ECO:0000256" key="1">
    <source>
        <dbReference type="ARBA" id="ARBA00022553"/>
    </source>
</evidence>
<dbReference type="GeneID" id="27692473"/>
<dbReference type="Gene3D" id="3.30.450.40">
    <property type="match status" value="2"/>
</dbReference>
<dbReference type="Pfam" id="PF01590">
    <property type="entry name" value="GAF"/>
    <property type="match status" value="1"/>
</dbReference>
<feature type="domain" description="Response regulatory" evidence="6">
    <location>
        <begin position="855"/>
        <end position="994"/>
    </location>
</feature>
<dbReference type="Gene3D" id="1.10.287.130">
    <property type="match status" value="1"/>
</dbReference>
<dbReference type="CDD" id="cd16922">
    <property type="entry name" value="HATPase_EvgS-ArcB-TorS-like"/>
    <property type="match status" value="1"/>
</dbReference>
<dbReference type="InterPro" id="IPR003018">
    <property type="entry name" value="GAF"/>
</dbReference>
<feature type="domain" description="Histidine kinase" evidence="5">
    <location>
        <begin position="431"/>
        <end position="651"/>
    </location>
</feature>
<dbReference type="InterPro" id="IPR029016">
    <property type="entry name" value="GAF-like_dom_sf"/>
</dbReference>
<protein>
    <submittedName>
        <fullName evidence="7">Uncharacterized protein</fullName>
    </submittedName>
</protein>
<dbReference type="SMART" id="SM00448">
    <property type="entry name" value="REC"/>
    <property type="match status" value="1"/>
</dbReference>
<dbReference type="Pfam" id="PF00512">
    <property type="entry name" value="HisKA"/>
    <property type="match status" value="1"/>
</dbReference>
<dbReference type="SMART" id="SM00387">
    <property type="entry name" value="HATPase_c"/>
    <property type="match status" value="1"/>
</dbReference>
<dbReference type="SUPFAM" id="SSF47384">
    <property type="entry name" value="Homodimeric domain of signal transducing histidine kinase"/>
    <property type="match status" value="1"/>
</dbReference>
<name>A0A0L0HB42_SPIPD</name>
<dbReference type="GO" id="GO:0000155">
    <property type="term" value="F:phosphorelay sensor kinase activity"/>
    <property type="evidence" value="ECO:0007669"/>
    <property type="project" value="InterPro"/>
</dbReference>
<dbReference type="SUPFAM" id="SSF52172">
    <property type="entry name" value="CheY-like"/>
    <property type="match status" value="1"/>
</dbReference>
<dbReference type="EMBL" id="KQ257460">
    <property type="protein sequence ID" value="KNC98437.1"/>
    <property type="molecule type" value="Genomic_DNA"/>
</dbReference>
<dbReference type="PANTHER" id="PTHR43719">
    <property type="entry name" value="TWO-COMPONENT HISTIDINE KINASE"/>
    <property type="match status" value="1"/>
</dbReference>
<dbReference type="InterPro" id="IPR001789">
    <property type="entry name" value="Sig_transdc_resp-reg_receiver"/>
</dbReference>
<dbReference type="PROSITE" id="PS50110">
    <property type="entry name" value="RESPONSE_REGULATORY"/>
    <property type="match status" value="1"/>
</dbReference>
<evidence type="ECO:0000256" key="4">
    <source>
        <dbReference type="PROSITE-ProRule" id="PRU00169"/>
    </source>
</evidence>
<dbReference type="InterPro" id="IPR003661">
    <property type="entry name" value="HisK_dim/P_dom"/>
</dbReference>
<dbReference type="SUPFAM" id="SSF55874">
    <property type="entry name" value="ATPase domain of HSP90 chaperone/DNA topoisomerase II/histidine kinase"/>
    <property type="match status" value="1"/>
</dbReference>
<dbReference type="STRING" id="645134.A0A0L0HB42"/>